<gene>
    <name evidence="3" type="ORF">ATK36_0141</name>
</gene>
<dbReference type="PROSITE" id="PS51819">
    <property type="entry name" value="VOC"/>
    <property type="match status" value="1"/>
</dbReference>
<dbReference type="EMBL" id="PDJK01000001">
    <property type="protein sequence ID" value="PFG56622.1"/>
    <property type="molecule type" value="Genomic_DNA"/>
</dbReference>
<dbReference type="InterPro" id="IPR000182">
    <property type="entry name" value="GNAT_dom"/>
</dbReference>
<dbReference type="SUPFAM" id="SSF55729">
    <property type="entry name" value="Acyl-CoA N-acyltransferases (Nat)"/>
    <property type="match status" value="1"/>
</dbReference>
<reference evidence="3 4" key="1">
    <citation type="submission" date="2017-10" db="EMBL/GenBank/DDBJ databases">
        <title>Sequencing the genomes of 1000 actinobacteria strains.</title>
        <authorList>
            <person name="Klenk H.-P."/>
        </authorList>
    </citation>
    <scope>NUCLEOTIDE SEQUENCE [LARGE SCALE GENOMIC DNA]</scope>
    <source>
        <strain evidence="3 4">DSM 46092</strain>
    </source>
</reference>
<dbReference type="Gene3D" id="3.40.630.30">
    <property type="match status" value="1"/>
</dbReference>
<dbReference type="InterPro" id="IPR029068">
    <property type="entry name" value="Glyas_Bleomycin-R_OHBP_Dase"/>
</dbReference>
<dbReference type="Pfam" id="PF13669">
    <property type="entry name" value="Glyoxalase_4"/>
    <property type="match status" value="1"/>
</dbReference>
<evidence type="ECO:0000259" key="2">
    <source>
        <dbReference type="PROSITE" id="PS51819"/>
    </source>
</evidence>
<comment type="caution">
    <text evidence="3">The sequence shown here is derived from an EMBL/GenBank/DDBJ whole genome shotgun (WGS) entry which is preliminary data.</text>
</comment>
<feature type="domain" description="N-acetyltransferase" evidence="1">
    <location>
        <begin position="12"/>
        <end position="170"/>
    </location>
</feature>
<dbReference type="Pfam" id="PF13302">
    <property type="entry name" value="Acetyltransf_3"/>
    <property type="match status" value="1"/>
</dbReference>
<dbReference type="PANTHER" id="PTHR43792">
    <property type="entry name" value="GNAT FAMILY, PUTATIVE (AFU_ORTHOLOGUE AFUA_3G00765)-RELATED-RELATED"/>
    <property type="match status" value="1"/>
</dbReference>
<organism evidence="3 4">
    <name type="scientific">Amycolatopsis sulphurea</name>
    <dbReference type="NCBI Taxonomy" id="76022"/>
    <lineage>
        <taxon>Bacteria</taxon>
        <taxon>Bacillati</taxon>
        <taxon>Actinomycetota</taxon>
        <taxon>Actinomycetes</taxon>
        <taxon>Pseudonocardiales</taxon>
        <taxon>Pseudonocardiaceae</taxon>
        <taxon>Amycolatopsis</taxon>
    </lineage>
</organism>
<dbReference type="InterPro" id="IPR037523">
    <property type="entry name" value="VOC_core"/>
</dbReference>
<dbReference type="PANTHER" id="PTHR43792:SF16">
    <property type="entry name" value="N-ACETYLTRANSFERASE DOMAIN-CONTAINING PROTEIN"/>
    <property type="match status" value="1"/>
</dbReference>
<evidence type="ECO:0000313" key="4">
    <source>
        <dbReference type="Proteomes" id="UP000243542"/>
    </source>
</evidence>
<proteinExistence type="predicted"/>
<dbReference type="PROSITE" id="PS51186">
    <property type="entry name" value="GNAT"/>
    <property type="match status" value="1"/>
</dbReference>
<keyword evidence="4" id="KW-1185">Reference proteome</keyword>
<dbReference type="InterPro" id="IPR016181">
    <property type="entry name" value="Acyl_CoA_acyltransferase"/>
</dbReference>
<evidence type="ECO:0000313" key="3">
    <source>
        <dbReference type="EMBL" id="PFG56622.1"/>
    </source>
</evidence>
<dbReference type="Gene3D" id="3.10.180.10">
    <property type="entry name" value="2,3-Dihydroxybiphenyl 1,2-Dioxygenase, domain 1"/>
    <property type="match status" value="1"/>
</dbReference>
<dbReference type="SUPFAM" id="SSF54593">
    <property type="entry name" value="Glyoxalase/Bleomycin resistance protein/Dihydroxybiphenyl dioxygenase"/>
    <property type="match status" value="1"/>
</dbReference>
<evidence type="ECO:0000259" key="1">
    <source>
        <dbReference type="PROSITE" id="PS51186"/>
    </source>
</evidence>
<dbReference type="RefSeq" id="WP_098509367.1">
    <property type="nucleotide sequence ID" value="NZ_JBIAKZ010000001.1"/>
</dbReference>
<feature type="domain" description="VOC" evidence="2">
    <location>
        <begin position="173"/>
        <end position="296"/>
    </location>
</feature>
<dbReference type="GO" id="GO:0016747">
    <property type="term" value="F:acyltransferase activity, transferring groups other than amino-acyl groups"/>
    <property type="evidence" value="ECO:0007669"/>
    <property type="project" value="InterPro"/>
</dbReference>
<dbReference type="Proteomes" id="UP000243542">
    <property type="component" value="Unassembled WGS sequence"/>
</dbReference>
<protein>
    <submittedName>
        <fullName evidence="3">RimJ/RimL family protein N-acetyltransferase</fullName>
    </submittedName>
</protein>
<sequence>MTSAPELATGRLRLRPLAAADGDAVVALFADPAMSRYFAADFSDPSQARALVTDRVAAALPPGYGHWAVEHAGALIGVASLRRSSTLPGHVAEIGYSVAMKHAGHGFATEAVTAILDHAYGVLGLPAVFALVHEDNAASLAVVAHTGFLDVGVREAFGATHRVLVALPSRRGRLHHVELWVPELSRAERSWGWLLGGLGWREFQRWSAGVSWRLGDTYLVVEQSPAATGPDHERTRPGLNHLALHTGCRADVDRLARGGSGWRPLFADRYPRAGGPEHYAAYLENEDGFEVELVATDTS</sequence>
<keyword evidence="3" id="KW-0808">Transferase</keyword>
<dbReference type="AlphaFoldDB" id="A0A2A9G194"/>
<name>A0A2A9G194_9PSEU</name>
<dbReference type="InterPro" id="IPR051531">
    <property type="entry name" value="N-acetyltransferase"/>
</dbReference>
<accession>A0A2A9G194</accession>